<dbReference type="AlphaFoldDB" id="A0A8J6NCZ1"/>
<feature type="chain" id="PRO_5035229729" description="FlgO domain-containing protein" evidence="1">
    <location>
        <begin position="19"/>
        <end position="221"/>
    </location>
</feature>
<feature type="signal peptide" evidence="1">
    <location>
        <begin position="1"/>
        <end position="18"/>
    </location>
</feature>
<proteinExistence type="predicted"/>
<dbReference type="InterPro" id="IPR041215">
    <property type="entry name" value="FlgO_dom"/>
</dbReference>
<accession>A0A8J6NCZ1</accession>
<feature type="domain" description="FlgO" evidence="2">
    <location>
        <begin position="59"/>
        <end position="191"/>
    </location>
</feature>
<name>A0A8J6NCZ1_9BACT</name>
<reference evidence="3 4" key="1">
    <citation type="submission" date="2020-08" db="EMBL/GenBank/DDBJ databases">
        <title>Bridging the membrane lipid divide: bacteria of the FCB group superphylum have the potential to synthesize archaeal ether lipids.</title>
        <authorList>
            <person name="Villanueva L."/>
            <person name="Von Meijenfeldt F.A.B."/>
            <person name="Westbye A.B."/>
            <person name="Yadav S."/>
            <person name="Hopmans E.C."/>
            <person name="Dutilh B.E."/>
            <person name="Sinninghe Damste J.S."/>
        </authorList>
    </citation>
    <scope>NUCLEOTIDE SEQUENCE [LARGE SCALE GENOMIC DNA]</scope>
    <source>
        <strain evidence="3">NIOZ-UU47</strain>
    </source>
</reference>
<comment type="caution">
    <text evidence="3">The sequence shown here is derived from an EMBL/GenBank/DDBJ whole genome shotgun (WGS) entry which is preliminary data.</text>
</comment>
<dbReference type="Pfam" id="PF17680">
    <property type="entry name" value="FlgO"/>
    <property type="match status" value="1"/>
</dbReference>
<dbReference type="EMBL" id="JACNJZ010000095">
    <property type="protein sequence ID" value="MBC8317654.1"/>
    <property type="molecule type" value="Genomic_DNA"/>
</dbReference>
<protein>
    <recommendedName>
        <fullName evidence="2">FlgO domain-containing protein</fullName>
    </recommendedName>
</protein>
<evidence type="ECO:0000313" key="3">
    <source>
        <dbReference type="EMBL" id="MBC8317654.1"/>
    </source>
</evidence>
<evidence type="ECO:0000313" key="4">
    <source>
        <dbReference type="Proteomes" id="UP000614424"/>
    </source>
</evidence>
<evidence type="ECO:0000256" key="1">
    <source>
        <dbReference type="SAM" id="SignalP"/>
    </source>
</evidence>
<keyword evidence="1" id="KW-0732">Signal</keyword>
<sequence length="221" mass="24371">MKMKTGCLIIFTVLFVTAFPITPVCSSESAPPEYLEPKRFEDPAEKSEEACALITQVRKLAGGLLANLEDPDPQIGDLGDGMLVTTFVDMNKLYRSSSFGRYLSEQMMNEFQSHTYKVIDIRKSVSVVVQEKRGEFGLSRDPDEIGASASAGAMLTGTYLVGKDDIIVNARILDNESSVLLSSATAIFERNEFTEKMLQDAASAKIHSSEVSYLKKLESQY</sequence>
<organism evidence="3 4">
    <name type="scientific">Candidatus Desulfobia pelagia</name>
    <dbReference type="NCBI Taxonomy" id="2841692"/>
    <lineage>
        <taxon>Bacteria</taxon>
        <taxon>Pseudomonadati</taxon>
        <taxon>Thermodesulfobacteriota</taxon>
        <taxon>Desulfobulbia</taxon>
        <taxon>Desulfobulbales</taxon>
        <taxon>Desulfobulbaceae</taxon>
        <taxon>Candidatus Desulfobia</taxon>
    </lineage>
</organism>
<evidence type="ECO:0000259" key="2">
    <source>
        <dbReference type="Pfam" id="PF17680"/>
    </source>
</evidence>
<dbReference type="Proteomes" id="UP000614424">
    <property type="component" value="Unassembled WGS sequence"/>
</dbReference>
<gene>
    <name evidence="3" type="ORF">H8E41_07080</name>
</gene>